<keyword evidence="3" id="KW-1185">Reference proteome</keyword>
<name>A0AAW9S288_9BACT</name>
<keyword evidence="1" id="KW-1133">Transmembrane helix</keyword>
<reference evidence="2 3" key="1">
    <citation type="submission" date="2024-04" db="EMBL/GenBank/DDBJ databases">
        <title>Novel genus in family Flammeovirgaceae.</title>
        <authorList>
            <person name="Nguyen T.H."/>
            <person name="Vuong T.Q."/>
            <person name="Le H."/>
            <person name="Kim S.-G."/>
        </authorList>
    </citation>
    <scope>NUCLEOTIDE SEQUENCE [LARGE SCALE GENOMIC DNA]</scope>
    <source>
        <strain evidence="2 3">JCM 23209</strain>
    </source>
</reference>
<dbReference type="Proteomes" id="UP001403385">
    <property type="component" value="Unassembled WGS sequence"/>
</dbReference>
<feature type="transmembrane region" description="Helical" evidence="1">
    <location>
        <begin position="51"/>
        <end position="70"/>
    </location>
</feature>
<accession>A0AAW9S288</accession>
<keyword evidence="1" id="KW-0472">Membrane</keyword>
<evidence type="ECO:0008006" key="4">
    <source>
        <dbReference type="Google" id="ProtNLM"/>
    </source>
</evidence>
<feature type="transmembrane region" description="Helical" evidence="1">
    <location>
        <begin position="20"/>
        <end position="39"/>
    </location>
</feature>
<proteinExistence type="predicted"/>
<sequence length="185" mass="22508">MKLKKKQTLKEFAFEDVVTIRFVHYLSFFLFFVPALFLYTEFLYPFFKMYGIYFLFLFSFGGLIQVLRYLKKTVIIKFDTKNKLVYINTGKREIECPMEDIKGFYSHDYLNRNKSIISIQFQLQNGKKIEITDFKFTNEFEEEKHKKLSEFLRVALQQLGFQPLRKSKRRWLQWMGAVWYSRPKS</sequence>
<keyword evidence="1" id="KW-0812">Transmembrane</keyword>
<evidence type="ECO:0000313" key="3">
    <source>
        <dbReference type="Proteomes" id="UP001403385"/>
    </source>
</evidence>
<evidence type="ECO:0000256" key="1">
    <source>
        <dbReference type="SAM" id="Phobius"/>
    </source>
</evidence>
<evidence type="ECO:0000313" key="2">
    <source>
        <dbReference type="EMBL" id="MEN7551277.1"/>
    </source>
</evidence>
<gene>
    <name evidence="2" type="ORF">AAG747_25390</name>
</gene>
<dbReference type="RefSeq" id="WP_346824058.1">
    <property type="nucleotide sequence ID" value="NZ_JBDKWZ010000021.1"/>
</dbReference>
<comment type="caution">
    <text evidence="2">The sequence shown here is derived from an EMBL/GenBank/DDBJ whole genome shotgun (WGS) entry which is preliminary data.</text>
</comment>
<protein>
    <recommendedName>
        <fullName evidence="4">Transmembrane protein</fullName>
    </recommendedName>
</protein>
<organism evidence="2 3">
    <name type="scientific">Rapidithrix thailandica</name>
    <dbReference type="NCBI Taxonomy" id="413964"/>
    <lineage>
        <taxon>Bacteria</taxon>
        <taxon>Pseudomonadati</taxon>
        <taxon>Bacteroidota</taxon>
        <taxon>Cytophagia</taxon>
        <taxon>Cytophagales</taxon>
        <taxon>Flammeovirgaceae</taxon>
        <taxon>Rapidithrix</taxon>
    </lineage>
</organism>
<dbReference type="AlphaFoldDB" id="A0AAW9S288"/>
<dbReference type="EMBL" id="JBDKWZ010000021">
    <property type="protein sequence ID" value="MEN7551277.1"/>
    <property type="molecule type" value="Genomic_DNA"/>
</dbReference>